<organism evidence="16 17">
    <name type="scientific">[Haemophilus] felis</name>
    <dbReference type="NCBI Taxonomy" id="123822"/>
    <lineage>
        <taxon>Bacteria</taxon>
        <taxon>Pseudomonadati</taxon>
        <taxon>Pseudomonadota</taxon>
        <taxon>Gammaproteobacteria</taxon>
        <taxon>Pasteurellales</taxon>
        <taxon>Pasteurellaceae</taxon>
    </lineage>
</organism>
<keyword evidence="9" id="KW-0131">Cell cycle</keyword>
<evidence type="ECO:0000256" key="7">
    <source>
        <dbReference type="ARBA" id="ARBA00022989"/>
    </source>
</evidence>
<comment type="caution">
    <text evidence="16">The sequence shown here is derived from an EMBL/GenBank/DDBJ whole genome shotgun (WGS) entry which is preliminary data.</text>
</comment>
<keyword evidence="7 15" id="KW-1133">Transmembrane helix</keyword>
<dbReference type="GO" id="GO:0005886">
    <property type="term" value="C:plasma membrane"/>
    <property type="evidence" value="ECO:0007669"/>
    <property type="project" value="UniProtKB-SubCell"/>
</dbReference>
<dbReference type="GO" id="GO:0008360">
    <property type="term" value="P:regulation of cell shape"/>
    <property type="evidence" value="ECO:0007669"/>
    <property type="project" value="UniProtKB-KW"/>
</dbReference>
<keyword evidence="5 15" id="KW-0812">Transmembrane</keyword>
<evidence type="ECO:0000256" key="2">
    <source>
        <dbReference type="ARBA" id="ARBA00022475"/>
    </source>
</evidence>
<dbReference type="STRING" id="123822.B0188_02525"/>
<dbReference type="PANTHER" id="PTHR39579:SF1">
    <property type="entry name" value="INNER MEMBRANE PROTEIN YHCB"/>
    <property type="match status" value="1"/>
</dbReference>
<gene>
    <name evidence="16" type="ORF">B0188_02525</name>
</gene>
<dbReference type="PIRSF" id="PIRSF006318">
    <property type="entry name" value="YhcB"/>
    <property type="match status" value="1"/>
</dbReference>
<feature type="transmembrane region" description="Helical" evidence="15">
    <location>
        <begin position="12"/>
        <end position="29"/>
    </location>
</feature>
<name>A0A1T0B8X9_9PAST</name>
<evidence type="ECO:0000256" key="10">
    <source>
        <dbReference type="ARBA" id="ARBA00035657"/>
    </source>
</evidence>
<keyword evidence="6" id="KW-0133">Cell shape</keyword>
<sequence length="141" mass="15853">MQNWTPEMWQAAAIGLVIGLILGYSLLRITKGSIKKQIKTETELQNVKSQLDSQKEQLEKHFAESADLLKNLAQDYQKIYQHLAKASTDLLPEHQQPTLFAPQLLSSEPTDSVDEKEDNLDTQPKDYSGQPSGLLKESTSK</sequence>
<dbReference type="GO" id="GO:0051301">
    <property type="term" value="P:cell division"/>
    <property type="evidence" value="ECO:0007669"/>
    <property type="project" value="UniProtKB-KW"/>
</dbReference>
<accession>A0A1T0B8X9</accession>
<feature type="compositionally biased region" description="Acidic residues" evidence="14">
    <location>
        <begin position="111"/>
        <end position="120"/>
    </location>
</feature>
<evidence type="ECO:0000256" key="14">
    <source>
        <dbReference type="SAM" id="MobiDB-lite"/>
    </source>
</evidence>
<dbReference type="EMBL" id="MUYB01000009">
    <property type="protein sequence ID" value="OOS06211.1"/>
    <property type="molecule type" value="Genomic_DNA"/>
</dbReference>
<dbReference type="OrthoDB" id="6401511at2"/>
<evidence type="ECO:0000256" key="3">
    <source>
        <dbReference type="ARBA" id="ARBA00022519"/>
    </source>
</evidence>
<dbReference type="Proteomes" id="UP000190023">
    <property type="component" value="Unassembled WGS sequence"/>
</dbReference>
<evidence type="ECO:0000256" key="11">
    <source>
        <dbReference type="ARBA" id="ARBA00035703"/>
    </source>
</evidence>
<keyword evidence="8 15" id="KW-0472">Membrane</keyword>
<keyword evidence="17" id="KW-1185">Reference proteome</keyword>
<evidence type="ECO:0000256" key="13">
    <source>
        <dbReference type="SAM" id="Coils"/>
    </source>
</evidence>
<feature type="region of interest" description="Disordered" evidence="14">
    <location>
        <begin position="97"/>
        <end position="141"/>
    </location>
</feature>
<dbReference type="InterPro" id="IPR009386">
    <property type="entry name" value="ZapG-like"/>
</dbReference>
<evidence type="ECO:0000313" key="17">
    <source>
        <dbReference type="Proteomes" id="UP000190023"/>
    </source>
</evidence>
<evidence type="ECO:0000256" key="6">
    <source>
        <dbReference type="ARBA" id="ARBA00022960"/>
    </source>
</evidence>
<keyword evidence="13" id="KW-0175">Coiled coil</keyword>
<keyword evidence="4" id="KW-0132">Cell division</keyword>
<comment type="similarity">
    <text evidence="10">Belongs to the ZapG family.</text>
</comment>
<evidence type="ECO:0000256" key="8">
    <source>
        <dbReference type="ARBA" id="ARBA00023136"/>
    </source>
</evidence>
<dbReference type="Pfam" id="PF06295">
    <property type="entry name" value="ZapG-like"/>
    <property type="match status" value="1"/>
</dbReference>
<evidence type="ECO:0000256" key="15">
    <source>
        <dbReference type="SAM" id="Phobius"/>
    </source>
</evidence>
<keyword evidence="2" id="KW-1003">Cell membrane</keyword>
<evidence type="ECO:0000256" key="1">
    <source>
        <dbReference type="ARBA" id="ARBA00004377"/>
    </source>
</evidence>
<dbReference type="PANTHER" id="PTHR39579">
    <property type="entry name" value="INNER MEMBRANE PROTEIN YHCB"/>
    <property type="match status" value="1"/>
</dbReference>
<evidence type="ECO:0000256" key="4">
    <source>
        <dbReference type="ARBA" id="ARBA00022618"/>
    </source>
</evidence>
<feature type="coiled-coil region" evidence="13">
    <location>
        <begin position="37"/>
        <end position="75"/>
    </location>
</feature>
<proteinExistence type="inferred from homology"/>
<protein>
    <recommendedName>
        <fullName evidence="11">Z-ring associated protein G</fullName>
    </recommendedName>
    <alternativeName>
        <fullName evidence="12">Cell division protein ZapG</fullName>
    </alternativeName>
</protein>
<reference evidence="16 17" key="1">
    <citation type="submission" date="2017-02" db="EMBL/GenBank/DDBJ databases">
        <title>Draft genome sequence of Haemophilus felis CCUG 31170 type strain.</title>
        <authorList>
            <person name="Engstrom-Jakobsson H."/>
            <person name="Salva-Serra F."/>
            <person name="Thorell K."/>
            <person name="Gonzales-Siles L."/>
            <person name="Karlsson R."/>
            <person name="Boulund F."/>
            <person name="Engstrand L."/>
            <person name="Kristiansson E."/>
            <person name="Moore E."/>
        </authorList>
    </citation>
    <scope>NUCLEOTIDE SEQUENCE [LARGE SCALE GENOMIC DNA]</scope>
    <source>
        <strain evidence="16 17">CCUG 31170</strain>
    </source>
</reference>
<evidence type="ECO:0000256" key="9">
    <source>
        <dbReference type="ARBA" id="ARBA00023306"/>
    </source>
</evidence>
<evidence type="ECO:0000313" key="16">
    <source>
        <dbReference type="EMBL" id="OOS06211.1"/>
    </source>
</evidence>
<dbReference type="AlphaFoldDB" id="A0A1T0B8X9"/>
<comment type="subcellular location">
    <subcellularLocation>
        <location evidence="1">Cell inner membrane</location>
        <topology evidence="1">Single-pass membrane protein</topology>
    </subcellularLocation>
</comment>
<evidence type="ECO:0000256" key="5">
    <source>
        <dbReference type="ARBA" id="ARBA00022692"/>
    </source>
</evidence>
<keyword evidence="3" id="KW-0997">Cell inner membrane</keyword>
<evidence type="ECO:0000256" key="12">
    <source>
        <dbReference type="ARBA" id="ARBA00035727"/>
    </source>
</evidence>